<name>A0A371CR58_9APHY</name>
<dbReference type="STRING" id="139420.A0A371CR58"/>
<dbReference type="AlphaFoldDB" id="A0A371CR58"/>
<organism evidence="1 2">
    <name type="scientific">Lentinus brumalis</name>
    <dbReference type="NCBI Taxonomy" id="2498619"/>
    <lineage>
        <taxon>Eukaryota</taxon>
        <taxon>Fungi</taxon>
        <taxon>Dikarya</taxon>
        <taxon>Basidiomycota</taxon>
        <taxon>Agaricomycotina</taxon>
        <taxon>Agaricomycetes</taxon>
        <taxon>Polyporales</taxon>
        <taxon>Polyporaceae</taxon>
        <taxon>Lentinus</taxon>
    </lineage>
</organism>
<sequence length="208" mass="23243">MIWTGPSDIQKPSAISNRCLHSPEECPCAALHVPSVPFESLDNRPPRYYPVKRAIFPGVDPRSPDWSLQTMEGLWYGSYGSNGPESLYLTFESDDSGDVLVATKLTGDVHIPRGWISWELQVLEEGSDVTQAFRDRWTECPPTEAAWENSGLLSSAHIMCERGSAAQGVMNLTPWAITGGVINADELQIHWRHSVRTYRRYKGRDVGP</sequence>
<dbReference type="EMBL" id="KZ857478">
    <property type="protein sequence ID" value="RDX42727.1"/>
    <property type="molecule type" value="Genomic_DNA"/>
</dbReference>
<dbReference type="Pfam" id="PF12014">
    <property type="entry name" value="Cyclin_D1_bind"/>
    <property type="match status" value="1"/>
</dbReference>
<protein>
    <submittedName>
        <fullName evidence="1">Uncharacterized protein</fullName>
    </submittedName>
</protein>
<keyword evidence="2" id="KW-1185">Reference proteome</keyword>
<reference evidence="1 2" key="1">
    <citation type="journal article" date="2018" name="Biotechnol. Biofuels">
        <title>Integrative visual omics of the white-rot fungus Polyporus brumalis exposes the biotechnological potential of its oxidative enzymes for delignifying raw plant biomass.</title>
        <authorList>
            <person name="Miyauchi S."/>
            <person name="Rancon A."/>
            <person name="Drula E."/>
            <person name="Hage H."/>
            <person name="Chaduli D."/>
            <person name="Favel A."/>
            <person name="Grisel S."/>
            <person name="Henrissat B."/>
            <person name="Herpoel-Gimbert I."/>
            <person name="Ruiz-Duenas F.J."/>
            <person name="Chevret D."/>
            <person name="Hainaut M."/>
            <person name="Lin J."/>
            <person name="Wang M."/>
            <person name="Pangilinan J."/>
            <person name="Lipzen A."/>
            <person name="Lesage-Meessen L."/>
            <person name="Navarro D."/>
            <person name="Riley R."/>
            <person name="Grigoriev I.V."/>
            <person name="Zhou S."/>
            <person name="Raouche S."/>
            <person name="Rosso M.N."/>
        </authorList>
    </citation>
    <scope>NUCLEOTIDE SEQUENCE [LARGE SCALE GENOMIC DNA]</scope>
    <source>
        <strain evidence="1 2">BRFM 1820</strain>
    </source>
</reference>
<gene>
    <name evidence="1" type="ORF">OH76DRAFT_1488439</name>
</gene>
<proteinExistence type="predicted"/>
<evidence type="ECO:0000313" key="1">
    <source>
        <dbReference type="EMBL" id="RDX42727.1"/>
    </source>
</evidence>
<accession>A0A371CR58</accession>
<dbReference type="OrthoDB" id="722566at2759"/>
<dbReference type="Proteomes" id="UP000256964">
    <property type="component" value="Unassembled WGS sequence"/>
</dbReference>
<evidence type="ECO:0000313" key="2">
    <source>
        <dbReference type="Proteomes" id="UP000256964"/>
    </source>
</evidence>